<feature type="signal peptide" evidence="1">
    <location>
        <begin position="1"/>
        <end position="18"/>
    </location>
</feature>
<name>A0A848GQH4_9BACT</name>
<comment type="caution">
    <text evidence="2">The sequence shown here is derived from an EMBL/GenBank/DDBJ whole genome shotgun (WGS) entry which is preliminary data.</text>
</comment>
<dbReference type="AlphaFoldDB" id="A0A848GQH4"/>
<keyword evidence="1" id="KW-0732">Signal</keyword>
<reference evidence="2 3" key="1">
    <citation type="submission" date="2020-04" db="EMBL/GenBank/DDBJ databases">
        <title>Chitinophaga sp. G-6-1-13 sp. nov., isolated from soil.</title>
        <authorList>
            <person name="Dahal R.H."/>
            <person name="Chaudhary D.K."/>
        </authorList>
    </citation>
    <scope>NUCLEOTIDE SEQUENCE [LARGE SCALE GENOMIC DNA]</scope>
    <source>
        <strain evidence="2 3">G-6-1-13</strain>
    </source>
</reference>
<sequence length="311" mass="35104">MKKLLVACALLSPVALHAQVATLVQPSNISYAGLEKNMLFYANKRFTVTQTGSHQLDASKLFDGRYDPSYTGAPTENDPTVVLIDNIWAVHTQKVAYVGWTTRYWPPTRFKVEGYNISGTAGWQTIADVTGYTNTEYIQTLFGQFSKLRFTFYNGTGPQGQLGISELFFLHGEAVQAYDGLMVRYDENGEVNIGNNQRNSNLNVNGNIKTRKVKVTQQEWADFVFDPTYQLPTLPAVAQFIRDNRHLPDIPSAAEVSKQGVDVGDMSARLLQKIEEMTLYLIEQHKQIDTLTQQNRLMAEKIKQLEQSHTR</sequence>
<evidence type="ECO:0000313" key="3">
    <source>
        <dbReference type="Proteomes" id="UP000583266"/>
    </source>
</evidence>
<feature type="chain" id="PRO_5032332919" evidence="1">
    <location>
        <begin position="19"/>
        <end position="311"/>
    </location>
</feature>
<keyword evidence="3" id="KW-1185">Reference proteome</keyword>
<accession>A0A848GQH4</accession>
<evidence type="ECO:0000256" key="1">
    <source>
        <dbReference type="SAM" id="SignalP"/>
    </source>
</evidence>
<dbReference type="RefSeq" id="WP_169227328.1">
    <property type="nucleotide sequence ID" value="NZ_JABBGC010000003.1"/>
</dbReference>
<protein>
    <submittedName>
        <fullName evidence="2">SlyX family protein</fullName>
    </submittedName>
</protein>
<gene>
    <name evidence="2" type="ORF">HHL17_23660</name>
</gene>
<organism evidence="2 3">
    <name type="scientific">Chitinophaga fulva</name>
    <dbReference type="NCBI Taxonomy" id="2728842"/>
    <lineage>
        <taxon>Bacteria</taxon>
        <taxon>Pseudomonadati</taxon>
        <taxon>Bacteroidota</taxon>
        <taxon>Chitinophagia</taxon>
        <taxon>Chitinophagales</taxon>
        <taxon>Chitinophagaceae</taxon>
        <taxon>Chitinophaga</taxon>
    </lineage>
</organism>
<evidence type="ECO:0000313" key="2">
    <source>
        <dbReference type="EMBL" id="NML40217.1"/>
    </source>
</evidence>
<proteinExistence type="predicted"/>
<dbReference type="EMBL" id="JABBGC010000003">
    <property type="protein sequence ID" value="NML40217.1"/>
    <property type="molecule type" value="Genomic_DNA"/>
</dbReference>
<dbReference type="Proteomes" id="UP000583266">
    <property type="component" value="Unassembled WGS sequence"/>
</dbReference>